<proteinExistence type="predicted"/>
<dbReference type="Proteomes" id="UP000242715">
    <property type="component" value="Unassembled WGS sequence"/>
</dbReference>
<dbReference type="EMBL" id="DF973725">
    <property type="protein sequence ID" value="GAU38675.1"/>
    <property type="molecule type" value="Genomic_DNA"/>
</dbReference>
<dbReference type="AlphaFoldDB" id="A0A2Z6NS45"/>
<name>A0A2Z6NS45_TRISU</name>
<protein>
    <submittedName>
        <fullName evidence="1">Uncharacterized protein</fullName>
    </submittedName>
</protein>
<reference evidence="2" key="1">
    <citation type="journal article" date="2017" name="Front. Plant Sci.">
        <title>Climate Clever Clovers: New Paradigm to Reduce the Environmental Footprint of Ruminants by Breeding Low Methanogenic Forages Utilizing Haplotype Variation.</title>
        <authorList>
            <person name="Kaur P."/>
            <person name="Appels R."/>
            <person name="Bayer P.E."/>
            <person name="Keeble-Gagnere G."/>
            <person name="Wang J."/>
            <person name="Hirakawa H."/>
            <person name="Shirasawa K."/>
            <person name="Vercoe P."/>
            <person name="Stefanova K."/>
            <person name="Durmic Z."/>
            <person name="Nichols P."/>
            <person name="Revell C."/>
            <person name="Isobe S.N."/>
            <person name="Edwards D."/>
            <person name="Erskine W."/>
        </authorList>
    </citation>
    <scope>NUCLEOTIDE SEQUENCE [LARGE SCALE GENOMIC DNA]</scope>
    <source>
        <strain evidence="2">cv. Daliak</strain>
    </source>
</reference>
<evidence type="ECO:0000313" key="1">
    <source>
        <dbReference type="EMBL" id="GAU38675.1"/>
    </source>
</evidence>
<evidence type="ECO:0000313" key="2">
    <source>
        <dbReference type="Proteomes" id="UP000242715"/>
    </source>
</evidence>
<gene>
    <name evidence="1" type="ORF">TSUD_292570</name>
</gene>
<accession>A0A2Z6NS45</accession>
<sequence length="185" mass="21505">MLSKLCKRRNMNLDGLGRTWADRLITVHLIHAGGINNILSPMNCIVLLDWKTLIHTRVNIPAGAANLYILFLCQARGQILHWMLVWKLSELTCEIFENKTKLIRNHLRYRNHVNITDYVISTFHVFALTTTTLLSSETLFRVDPIKHRLFPKPYPNCVKLTVEKVSQMGRLEDDGWRWELSLKVA</sequence>
<keyword evidence="2" id="KW-1185">Reference proteome</keyword>
<organism evidence="1 2">
    <name type="scientific">Trifolium subterraneum</name>
    <name type="common">Subterranean clover</name>
    <dbReference type="NCBI Taxonomy" id="3900"/>
    <lineage>
        <taxon>Eukaryota</taxon>
        <taxon>Viridiplantae</taxon>
        <taxon>Streptophyta</taxon>
        <taxon>Embryophyta</taxon>
        <taxon>Tracheophyta</taxon>
        <taxon>Spermatophyta</taxon>
        <taxon>Magnoliopsida</taxon>
        <taxon>eudicotyledons</taxon>
        <taxon>Gunneridae</taxon>
        <taxon>Pentapetalae</taxon>
        <taxon>rosids</taxon>
        <taxon>fabids</taxon>
        <taxon>Fabales</taxon>
        <taxon>Fabaceae</taxon>
        <taxon>Papilionoideae</taxon>
        <taxon>50 kb inversion clade</taxon>
        <taxon>NPAAA clade</taxon>
        <taxon>Hologalegina</taxon>
        <taxon>IRL clade</taxon>
        <taxon>Trifolieae</taxon>
        <taxon>Trifolium</taxon>
    </lineage>
</organism>